<keyword evidence="2" id="KW-0472">Membrane</keyword>
<keyword evidence="5" id="KW-1185">Reference proteome</keyword>
<feature type="transmembrane region" description="Helical" evidence="2">
    <location>
        <begin position="33"/>
        <end position="55"/>
    </location>
</feature>
<dbReference type="Pfam" id="PF13828">
    <property type="entry name" value="DUF4190"/>
    <property type="match status" value="1"/>
</dbReference>
<feature type="transmembrane region" description="Helical" evidence="2">
    <location>
        <begin position="67"/>
        <end position="87"/>
    </location>
</feature>
<dbReference type="Proteomes" id="UP001597277">
    <property type="component" value="Unassembled WGS sequence"/>
</dbReference>
<dbReference type="InterPro" id="IPR025241">
    <property type="entry name" value="DUF4190"/>
</dbReference>
<feature type="region of interest" description="Disordered" evidence="1">
    <location>
        <begin position="1"/>
        <end position="28"/>
    </location>
</feature>
<protein>
    <submittedName>
        <fullName evidence="4">DUF4190 domain-containing protein</fullName>
    </submittedName>
</protein>
<organism evidence="4 5">
    <name type="scientific">Georgenia deserti</name>
    <dbReference type="NCBI Taxonomy" id="2093781"/>
    <lineage>
        <taxon>Bacteria</taxon>
        <taxon>Bacillati</taxon>
        <taxon>Actinomycetota</taxon>
        <taxon>Actinomycetes</taxon>
        <taxon>Micrococcales</taxon>
        <taxon>Bogoriellaceae</taxon>
        <taxon>Georgenia</taxon>
    </lineage>
</organism>
<evidence type="ECO:0000313" key="5">
    <source>
        <dbReference type="Proteomes" id="UP001597277"/>
    </source>
</evidence>
<keyword evidence="2" id="KW-1133">Transmembrane helix</keyword>
<feature type="domain" description="DUF4190" evidence="3">
    <location>
        <begin position="32"/>
        <end position="85"/>
    </location>
</feature>
<accession>A0ABW4KY14</accession>
<evidence type="ECO:0000256" key="2">
    <source>
        <dbReference type="SAM" id="Phobius"/>
    </source>
</evidence>
<comment type="caution">
    <text evidence="4">The sequence shown here is derived from an EMBL/GenBank/DDBJ whole genome shotgun (WGS) entry which is preliminary data.</text>
</comment>
<dbReference type="EMBL" id="JBHUEE010000001">
    <property type="protein sequence ID" value="MFD1716241.1"/>
    <property type="molecule type" value="Genomic_DNA"/>
</dbReference>
<name>A0ABW4KY14_9MICO</name>
<evidence type="ECO:0000313" key="4">
    <source>
        <dbReference type="EMBL" id="MFD1716241.1"/>
    </source>
</evidence>
<dbReference type="RefSeq" id="WP_388001692.1">
    <property type="nucleotide sequence ID" value="NZ_JBHUEE010000001.1"/>
</dbReference>
<evidence type="ECO:0000259" key="3">
    <source>
        <dbReference type="Pfam" id="PF13828"/>
    </source>
</evidence>
<sequence length="205" mass="21135">MSGQWAAPGPVMPEAPDPAPGTPPPAERDPVSVAALVAGVLPTGPVAVVLGVLGVRRTRRRRRRGRPLALAGLVLGLAWSLTAVVLLPPMIEGPVVEGDASGRIEVPAENLRRGNCVEELPDGRLTEVTVVPCAEPHRAQVVADGELGPDGSGADEAQSRAQEFCADHGGDTGSEAEPVTLLGADAGRVVCLGLWPEPVTQTLVR</sequence>
<proteinExistence type="predicted"/>
<gene>
    <name evidence="4" type="ORF">ACFSE6_00200</name>
</gene>
<reference evidence="5" key="1">
    <citation type="journal article" date="2019" name="Int. J. Syst. Evol. Microbiol.">
        <title>The Global Catalogue of Microorganisms (GCM) 10K type strain sequencing project: providing services to taxonomists for standard genome sequencing and annotation.</title>
        <authorList>
            <consortium name="The Broad Institute Genomics Platform"/>
            <consortium name="The Broad Institute Genome Sequencing Center for Infectious Disease"/>
            <person name="Wu L."/>
            <person name="Ma J."/>
        </authorList>
    </citation>
    <scope>NUCLEOTIDE SEQUENCE [LARGE SCALE GENOMIC DNA]</scope>
    <source>
        <strain evidence="5">JCM 17130</strain>
    </source>
</reference>
<feature type="compositionally biased region" description="Pro residues" evidence="1">
    <location>
        <begin position="10"/>
        <end position="25"/>
    </location>
</feature>
<keyword evidence="2" id="KW-0812">Transmembrane</keyword>
<evidence type="ECO:0000256" key="1">
    <source>
        <dbReference type="SAM" id="MobiDB-lite"/>
    </source>
</evidence>